<dbReference type="Gene3D" id="3.90.1640.30">
    <property type="match status" value="1"/>
</dbReference>
<keyword evidence="4" id="KW-0378">Hydrolase</keyword>
<dbReference type="PANTHER" id="PTHR30255:SF3">
    <property type="entry name" value="SINGLE-STRANDED-DNA-SPECIFIC EXONUCLEASE RECJ"/>
    <property type="match status" value="1"/>
</dbReference>
<gene>
    <name evidence="4" type="ORF">MNV_30004</name>
</gene>
<keyword evidence="4" id="KW-0269">Exonuclease</keyword>
<dbReference type="RefSeq" id="WP_096205984.1">
    <property type="nucleotide sequence ID" value="NZ_FZMP01000174.1"/>
</dbReference>
<dbReference type="InterPro" id="IPR001667">
    <property type="entry name" value="DDH_dom"/>
</dbReference>
<evidence type="ECO:0000313" key="5">
    <source>
        <dbReference type="Proteomes" id="UP000218615"/>
    </source>
</evidence>
<sequence length="455" mass="49290">MTLQSSAEQCAAYIKKHTSALVVSHIDADGLTSAAIMGKALGRAGVEYKTRFVKQLDQKSLTEIADLNPELVIFTDLGSGMLEAISSLKLNAVISDHHQPKGTHEYHLNPHLFGINGATEISGSGITYFLASAMGDNEDLASLAIVGAVGDLQHVKHGQLVGTNRSILEEGVRKGVLCYEKDLLLFGKQTRPIFKLLQYSSDPYLPGITGSEDASIEFLKRIGIRQHGEKWRRWIDLEPSEKQQIVSALIQLCLNSGGHACDIQRLVGEVYTLLPEREGTEVRDASEYSTLLNATARYDHADIGLGVCMGDRGRSFEEACTLLNDHRKNLVEGLTLVKEIGLVKMENLQYFDSGNKIRETIVGIVAGMCSSFVNNKEFPIIAFADADGGVKVSSRGNYDLVRKGLNLGAAIGEAAKAVGGTGGGHDIAAGAFIPREAKEEFLRVLDRVIGGQVRR</sequence>
<dbReference type="GO" id="GO:0003676">
    <property type="term" value="F:nucleic acid binding"/>
    <property type="evidence" value="ECO:0007669"/>
    <property type="project" value="InterPro"/>
</dbReference>
<feature type="domain" description="DHH-CID" evidence="3">
    <location>
        <begin position="185"/>
        <end position="267"/>
    </location>
</feature>
<keyword evidence="5" id="KW-1185">Reference proteome</keyword>
<evidence type="ECO:0000259" key="1">
    <source>
        <dbReference type="Pfam" id="PF01368"/>
    </source>
</evidence>
<evidence type="ECO:0000259" key="3">
    <source>
        <dbReference type="Pfam" id="PF21763"/>
    </source>
</evidence>
<dbReference type="InterPro" id="IPR048515">
    <property type="entry name" value="DHH_CID"/>
</dbReference>
<dbReference type="PANTHER" id="PTHR30255">
    <property type="entry name" value="SINGLE-STRANDED-DNA-SPECIFIC EXONUCLEASE RECJ"/>
    <property type="match status" value="1"/>
</dbReference>
<dbReference type="STRING" id="1392998.ANME2D_00258"/>
<keyword evidence="4" id="KW-0540">Nuclease</keyword>
<reference evidence="5" key="1">
    <citation type="submission" date="2017-06" db="EMBL/GenBank/DDBJ databases">
        <authorList>
            <person name="Cremers G."/>
        </authorList>
    </citation>
    <scope>NUCLEOTIDE SEQUENCE [LARGE SCALE GENOMIC DNA]</scope>
</reference>
<dbReference type="InterPro" id="IPR038763">
    <property type="entry name" value="DHH_sf"/>
</dbReference>
<evidence type="ECO:0000313" key="4">
    <source>
        <dbReference type="EMBL" id="SNQ61271.1"/>
    </source>
</evidence>
<accession>A0A284VPR2</accession>
<dbReference type="GO" id="GO:0004527">
    <property type="term" value="F:exonuclease activity"/>
    <property type="evidence" value="ECO:0007669"/>
    <property type="project" value="UniProtKB-KW"/>
</dbReference>
<dbReference type="Proteomes" id="UP000218615">
    <property type="component" value="Unassembled WGS sequence"/>
</dbReference>
<dbReference type="SUPFAM" id="SSF64182">
    <property type="entry name" value="DHH phosphoesterases"/>
    <property type="match status" value="1"/>
</dbReference>
<dbReference type="InterPro" id="IPR051673">
    <property type="entry name" value="SSDNA_exonuclease_RecJ"/>
</dbReference>
<name>A0A284VPR2_9EURY</name>
<protein>
    <submittedName>
        <fullName evidence="4">Single-stranded-DNA-specific exonuclease RecJ</fullName>
    </submittedName>
</protein>
<feature type="domain" description="DDH" evidence="1">
    <location>
        <begin position="21"/>
        <end position="144"/>
    </location>
</feature>
<proteinExistence type="predicted"/>
<dbReference type="AlphaFoldDB" id="A0A284VPR2"/>
<dbReference type="Gene3D" id="3.10.310.30">
    <property type="match status" value="1"/>
</dbReference>
<dbReference type="Pfam" id="PF02272">
    <property type="entry name" value="DHHA1"/>
    <property type="match status" value="1"/>
</dbReference>
<dbReference type="EMBL" id="FZMP01000174">
    <property type="protein sequence ID" value="SNQ61271.1"/>
    <property type="molecule type" value="Genomic_DNA"/>
</dbReference>
<evidence type="ECO:0000259" key="2">
    <source>
        <dbReference type="Pfam" id="PF02272"/>
    </source>
</evidence>
<organism evidence="4 5">
    <name type="scientific">Candidatus Methanoperedens nitratireducens</name>
    <dbReference type="NCBI Taxonomy" id="1392998"/>
    <lineage>
        <taxon>Archaea</taxon>
        <taxon>Methanobacteriati</taxon>
        <taxon>Methanobacteriota</taxon>
        <taxon>Stenosarchaea group</taxon>
        <taxon>Methanomicrobia</taxon>
        <taxon>Methanosarcinales</taxon>
        <taxon>ANME-2 cluster</taxon>
        <taxon>Candidatus Methanoperedentaceae</taxon>
        <taxon>Candidatus Methanoperedens</taxon>
    </lineage>
</organism>
<dbReference type="InterPro" id="IPR003156">
    <property type="entry name" value="DHHA1_dom"/>
</dbReference>
<feature type="domain" description="DHHA1" evidence="2">
    <location>
        <begin position="359"/>
        <end position="449"/>
    </location>
</feature>
<dbReference type="Pfam" id="PF01368">
    <property type="entry name" value="DHH"/>
    <property type="match status" value="1"/>
</dbReference>
<dbReference type="Pfam" id="PF21763">
    <property type="entry name" value="DHH_CID"/>
    <property type="match status" value="1"/>
</dbReference>
<dbReference type="OrthoDB" id="36101at2157"/>